<name>A0A8H8DLC9_9FUNG</name>
<evidence type="ECO:0000256" key="2">
    <source>
        <dbReference type="ARBA" id="ARBA00022679"/>
    </source>
</evidence>
<dbReference type="InterPro" id="IPR045330">
    <property type="entry name" value="TRM3/TARBP1"/>
</dbReference>
<proteinExistence type="predicted"/>
<dbReference type="EMBL" id="JAEFCI010002634">
    <property type="protein sequence ID" value="KAG5462097.1"/>
    <property type="molecule type" value="Genomic_DNA"/>
</dbReference>
<reference evidence="4 5" key="1">
    <citation type="journal article" name="Sci. Rep.">
        <title>Genome-scale phylogenetic analyses confirm Olpidium as the closest living zoosporic fungus to the non-flagellated, terrestrial fungi.</title>
        <authorList>
            <person name="Chang Y."/>
            <person name="Rochon D."/>
            <person name="Sekimoto S."/>
            <person name="Wang Y."/>
            <person name="Chovatia M."/>
            <person name="Sandor L."/>
            <person name="Salamov A."/>
            <person name="Grigoriev I.V."/>
            <person name="Stajich J.E."/>
            <person name="Spatafora J.W."/>
        </authorList>
    </citation>
    <scope>NUCLEOTIDE SEQUENCE [LARGE SCALE GENOMIC DNA]</scope>
    <source>
        <strain evidence="4">S191</strain>
    </source>
</reference>
<evidence type="ECO:0000313" key="5">
    <source>
        <dbReference type="Proteomes" id="UP000673691"/>
    </source>
</evidence>
<dbReference type="AlphaFoldDB" id="A0A8H8DLC9"/>
<organism evidence="4 5">
    <name type="scientific">Olpidium bornovanus</name>
    <dbReference type="NCBI Taxonomy" id="278681"/>
    <lineage>
        <taxon>Eukaryota</taxon>
        <taxon>Fungi</taxon>
        <taxon>Fungi incertae sedis</taxon>
        <taxon>Olpidiomycota</taxon>
        <taxon>Olpidiomycotina</taxon>
        <taxon>Olpidiomycetes</taxon>
        <taxon>Olpidiales</taxon>
        <taxon>Olpidiaceae</taxon>
        <taxon>Olpidium</taxon>
    </lineage>
</organism>
<dbReference type="PANTHER" id="PTHR12029">
    <property type="entry name" value="RNA METHYLTRANSFERASE"/>
    <property type="match status" value="1"/>
</dbReference>
<dbReference type="GO" id="GO:0003723">
    <property type="term" value="F:RNA binding"/>
    <property type="evidence" value="ECO:0007669"/>
    <property type="project" value="InterPro"/>
</dbReference>
<evidence type="ECO:0000259" key="3">
    <source>
        <dbReference type="Pfam" id="PF00588"/>
    </source>
</evidence>
<gene>
    <name evidence="4" type="ORF">BJ554DRAFT_5607</name>
</gene>
<comment type="caution">
    <text evidence="4">The sequence shown here is derived from an EMBL/GenBank/DDBJ whole genome shotgun (WGS) entry which is preliminary data.</text>
</comment>
<dbReference type="InterPro" id="IPR029028">
    <property type="entry name" value="Alpha/beta_knot_MTases"/>
</dbReference>
<evidence type="ECO:0000256" key="1">
    <source>
        <dbReference type="ARBA" id="ARBA00022603"/>
    </source>
</evidence>
<dbReference type="Proteomes" id="UP000673691">
    <property type="component" value="Unassembled WGS sequence"/>
</dbReference>
<keyword evidence="5" id="KW-1185">Reference proteome</keyword>
<evidence type="ECO:0000313" key="4">
    <source>
        <dbReference type="EMBL" id="KAG5462097.1"/>
    </source>
</evidence>
<dbReference type="PANTHER" id="PTHR12029:SF11">
    <property type="entry name" value="METHYLTRANSFERASE TARBP1-RELATED"/>
    <property type="match status" value="1"/>
</dbReference>
<dbReference type="Gene3D" id="3.40.1280.10">
    <property type="match status" value="1"/>
</dbReference>
<dbReference type="InterPro" id="IPR029026">
    <property type="entry name" value="tRNA_m1G_MTases_N"/>
</dbReference>
<protein>
    <recommendedName>
        <fullName evidence="3">tRNA/rRNA methyltransferase SpoU type domain-containing protein</fullName>
    </recommendedName>
</protein>
<feature type="domain" description="tRNA/rRNA methyltransferase SpoU type" evidence="3">
    <location>
        <begin position="52"/>
        <end position="129"/>
    </location>
</feature>
<dbReference type="Pfam" id="PF00588">
    <property type="entry name" value="SpoU_methylase"/>
    <property type="match status" value="1"/>
</dbReference>
<keyword evidence="1" id="KW-0489">Methyltransferase</keyword>
<sequence>MKEDDQFKALSMNAEHWIRLTEVSLRLSPAKCLTTPGNRAPAQFGTEILQVPEKDLETYLMSKKDENYTIIGLEQTTNSMRLSDYRFPSKSRERDGIPPHLLQLVDQTLEIPQYGVTRSLNVHVSGALAVSDALPFEL</sequence>
<dbReference type="GO" id="GO:0030488">
    <property type="term" value="P:tRNA methylation"/>
    <property type="evidence" value="ECO:0007669"/>
    <property type="project" value="TreeGrafter"/>
</dbReference>
<dbReference type="OrthoDB" id="241340at2759"/>
<accession>A0A8H8DLC9</accession>
<dbReference type="InterPro" id="IPR001537">
    <property type="entry name" value="SpoU_MeTrfase"/>
</dbReference>
<keyword evidence="2" id="KW-0808">Transferase</keyword>
<dbReference type="GO" id="GO:0016423">
    <property type="term" value="F:tRNA (guanine) methyltransferase activity"/>
    <property type="evidence" value="ECO:0007669"/>
    <property type="project" value="TreeGrafter"/>
</dbReference>
<dbReference type="SUPFAM" id="SSF75217">
    <property type="entry name" value="alpha/beta knot"/>
    <property type="match status" value="1"/>
</dbReference>